<comment type="caution">
    <text evidence="1">The sequence shown here is derived from an EMBL/GenBank/DDBJ whole genome shotgun (WGS) entry which is preliminary data.</text>
</comment>
<proteinExistence type="predicted"/>
<gene>
    <name evidence="1" type="ORF">PIB30_085862</name>
</gene>
<evidence type="ECO:0008006" key="3">
    <source>
        <dbReference type="Google" id="ProtNLM"/>
    </source>
</evidence>
<name>A0ABU6QSI9_9FABA</name>
<protein>
    <recommendedName>
        <fullName evidence="3">MULE transposase domain-containing protein</fullName>
    </recommendedName>
</protein>
<reference evidence="1 2" key="1">
    <citation type="journal article" date="2023" name="Plants (Basel)">
        <title>Bridging the Gap: Combining Genomics and Transcriptomics Approaches to Understand Stylosanthes scabra, an Orphan Legume from the Brazilian Caatinga.</title>
        <authorList>
            <person name="Ferreira-Neto J.R.C."/>
            <person name="da Silva M.D."/>
            <person name="Binneck E."/>
            <person name="de Melo N.F."/>
            <person name="da Silva R.H."/>
            <person name="de Melo A.L.T.M."/>
            <person name="Pandolfi V."/>
            <person name="Bustamante F.O."/>
            <person name="Brasileiro-Vidal A.C."/>
            <person name="Benko-Iseppon A.M."/>
        </authorList>
    </citation>
    <scope>NUCLEOTIDE SEQUENCE [LARGE SCALE GENOMIC DNA]</scope>
    <source>
        <tissue evidence="1">Leaves</tissue>
    </source>
</reference>
<keyword evidence="2" id="KW-1185">Reference proteome</keyword>
<dbReference type="Proteomes" id="UP001341840">
    <property type="component" value="Unassembled WGS sequence"/>
</dbReference>
<organism evidence="1 2">
    <name type="scientific">Stylosanthes scabra</name>
    <dbReference type="NCBI Taxonomy" id="79078"/>
    <lineage>
        <taxon>Eukaryota</taxon>
        <taxon>Viridiplantae</taxon>
        <taxon>Streptophyta</taxon>
        <taxon>Embryophyta</taxon>
        <taxon>Tracheophyta</taxon>
        <taxon>Spermatophyta</taxon>
        <taxon>Magnoliopsida</taxon>
        <taxon>eudicotyledons</taxon>
        <taxon>Gunneridae</taxon>
        <taxon>Pentapetalae</taxon>
        <taxon>rosids</taxon>
        <taxon>fabids</taxon>
        <taxon>Fabales</taxon>
        <taxon>Fabaceae</taxon>
        <taxon>Papilionoideae</taxon>
        <taxon>50 kb inversion clade</taxon>
        <taxon>dalbergioids sensu lato</taxon>
        <taxon>Dalbergieae</taxon>
        <taxon>Pterocarpus clade</taxon>
        <taxon>Stylosanthes</taxon>
    </lineage>
</organism>
<sequence>MFQIHWNTRARVPLIELYVDFEEAPAYVGEYDSDAGEHREITWYEYNSDSEDDFEASCRINDENENFRGEVEANTVGQVAMDEITWQQQSISGEASSDIVKQCARDVAIGEDPFGAPSFMRMVDFEAMNGPEFGGHANNDHSKLDSDTIAEAIKPLVQSDPTLKVYGDLEASYGTLPVWYKAMCDAMKGSVVNNNMETLPCYEGGTELEDVNILHGIFGFSTHASEHLDIDGNQNIVPVAFALIEGETASAWDFFLTNLRRYVVTGDGVGNLVLFQIGISLLRPQYVVAMVSGTRRELITCSASGTDGPIFDDRKCARIDVFINPKPHNCL</sequence>
<evidence type="ECO:0000313" key="1">
    <source>
        <dbReference type="EMBL" id="MED6114991.1"/>
    </source>
</evidence>
<evidence type="ECO:0000313" key="2">
    <source>
        <dbReference type="Proteomes" id="UP001341840"/>
    </source>
</evidence>
<dbReference type="EMBL" id="JASCZI010001448">
    <property type="protein sequence ID" value="MED6114991.1"/>
    <property type="molecule type" value="Genomic_DNA"/>
</dbReference>
<accession>A0ABU6QSI9</accession>